<protein>
    <submittedName>
        <fullName evidence="2">Uncharacterized protein</fullName>
    </submittedName>
</protein>
<accession>A0A5C3KXX0</accession>
<dbReference type="OrthoDB" id="3227556at2759"/>
<name>A0A5C3KXX0_COPMA</name>
<feature type="region of interest" description="Disordered" evidence="1">
    <location>
        <begin position="100"/>
        <end position="121"/>
    </location>
</feature>
<dbReference type="AlphaFoldDB" id="A0A5C3KXX0"/>
<dbReference type="EMBL" id="ML210185">
    <property type="protein sequence ID" value="TFK25499.1"/>
    <property type="molecule type" value="Genomic_DNA"/>
</dbReference>
<dbReference type="Proteomes" id="UP000307440">
    <property type="component" value="Unassembled WGS sequence"/>
</dbReference>
<evidence type="ECO:0000256" key="1">
    <source>
        <dbReference type="SAM" id="MobiDB-lite"/>
    </source>
</evidence>
<proteinExistence type="predicted"/>
<evidence type="ECO:0000313" key="3">
    <source>
        <dbReference type="Proteomes" id="UP000307440"/>
    </source>
</evidence>
<sequence length="121" mass="13074">MSAPSSGKKAKETGKPLPLSETLRDLALLRTSDVDLAALLPSEYTKGEGNDKGDAAVKESSEFIAETRNAVKLHDRGSVEVQGKQLDEIRRKYEELLEGLSGSNQQGLVGSEDEMNSGRLK</sequence>
<evidence type="ECO:0000313" key="2">
    <source>
        <dbReference type="EMBL" id="TFK25499.1"/>
    </source>
</evidence>
<keyword evidence="3" id="KW-1185">Reference proteome</keyword>
<gene>
    <name evidence="2" type="ORF">FA15DRAFT_703605</name>
</gene>
<organism evidence="2 3">
    <name type="scientific">Coprinopsis marcescibilis</name>
    <name type="common">Agaric fungus</name>
    <name type="synonym">Psathyrella marcescibilis</name>
    <dbReference type="NCBI Taxonomy" id="230819"/>
    <lineage>
        <taxon>Eukaryota</taxon>
        <taxon>Fungi</taxon>
        <taxon>Dikarya</taxon>
        <taxon>Basidiomycota</taxon>
        <taxon>Agaricomycotina</taxon>
        <taxon>Agaricomycetes</taxon>
        <taxon>Agaricomycetidae</taxon>
        <taxon>Agaricales</taxon>
        <taxon>Agaricineae</taxon>
        <taxon>Psathyrellaceae</taxon>
        <taxon>Coprinopsis</taxon>
    </lineage>
</organism>
<reference evidence="2 3" key="1">
    <citation type="journal article" date="2019" name="Nat. Ecol. Evol.">
        <title>Megaphylogeny resolves global patterns of mushroom evolution.</title>
        <authorList>
            <person name="Varga T."/>
            <person name="Krizsan K."/>
            <person name="Foldi C."/>
            <person name="Dima B."/>
            <person name="Sanchez-Garcia M."/>
            <person name="Sanchez-Ramirez S."/>
            <person name="Szollosi G.J."/>
            <person name="Szarkandi J.G."/>
            <person name="Papp V."/>
            <person name="Albert L."/>
            <person name="Andreopoulos W."/>
            <person name="Angelini C."/>
            <person name="Antonin V."/>
            <person name="Barry K.W."/>
            <person name="Bougher N.L."/>
            <person name="Buchanan P."/>
            <person name="Buyck B."/>
            <person name="Bense V."/>
            <person name="Catcheside P."/>
            <person name="Chovatia M."/>
            <person name="Cooper J."/>
            <person name="Damon W."/>
            <person name="Desjardin D."/>
            <person name="Finy P."/>
            <person name="Geml J."/>
            <person name="Haridas S."/>
            <person name="Hughes K."/>
            <person name="Justo A."/>
            <person name="Karasinski D."/>
            <person name="Kautmanova I."/>
            <person name="Kiss B."/>
            <person name="Kocsube S."/>
            <person name="Kotiranta H."/>
            <person name="LaButti K.M."/>
            <person name="Lechner B.E."/>
            <person name="Liimatainen K."/>
            <person name="Lipzen A."/>
            <person name="Lukacs Z."/>
            <person name="Mihaltcheva S."/>
            <person name="Morgado L.N."/>
            <person name="Niskanen T."/>
            <person name="Noordeloos M.E."/>
            <person name="Ohm R.A."/>
            <person name="Ortiz-Santana B."/>
            <person name="Ovrebo C."/>
            <person name="Racz N."/>
            <person name="Riley R."/>
            <person name="Savchenko A."/>
            <person name="Shiryaev A."/>
            <person name="Soop K."/>
            <person name="Spirin V."/>
            <person name="Szebenyi C."/>
            <person name="Tomsovsky M."/>
            <person name="Tulloss R.E."/>
            <person name="Uehling J."/>
            <person name="Grigoriev I.V."/>
            <person name="Vagvolgyi C."/>
            <person name="Papp T."/>
            <person name="Martin F.M."/>
            <person name="Miettinen O."/>
            <person name="Hibbett D.S."/>
            <person name="Nagy L.G."/>
        </authorList>
    </citation>
    <scope>NUCLEOTIDE SEQUENCE [LARGE SCALE GENOMIC DNA]</scope>
    <source>
        <strain evidence="2 3">CBS 121175</strain>
    </source>
</reference>